<evidence type="ECO:0000256" key="5">
    <source>
        <dbReference type="ARBA" id="ARBA00023065"/>
    </source>
</evidence>
<evidence type="ECO:0000313" key="9">
    <source>
        <dbReference type="EMBL" id="KAK0513434.1"/>
    </source>
</evidence>
<reference evidence="9" key="1">
    <citation type="submission" date="2023-03" db="EMBL/GenBank/DDBJ databases">
        <title>Complete genome of Cladonia borealis.</title>
        <authorList>
            <person name="Park H."/>
        </authorList>
    </citation>
    <scope>NUCLEOTIDE SEQUENCE</scope>
    <source>
        <strain evidence="9">ANT050790</strain>
    </source>
</reference>
<evidence type="ECO:0000259" key="8">
    <source>
        <dbReference type="PROSITE" id="PS51384"/>
    </source>
</evidence>
<dbReference type="GO" id="GO:0000293">
    <property type="term" value="F:ferric-chelate reductase activity"/>
    <property type="evidence" value="ECO:0007669"/>
    <property type="project" value="TreeGrafter"/>
</dbReference>
<dbReference type="PANTHER" id="PTHR32361:SF28">
    <property type="entry name" value="FRP1P"/>
    <property type="match status" value="1"/>
</dbReference>
<keyword evidence="5" id="KW-0406">Ion transport</keyword>
<evidence type="ECO:0000256" key="3">
    <source>
        <dbReference type="ARBA" id="ARBA00022692"/>
    </source>
</evidence>
<dbReference type="Pfam" id="PF01794">
    <property type="entry name" value="Ferric_reduct"/>
    <property type="match status" value="1"/>
</dbReference>
<keyword evidence="6 7" id="KW-0472">Membrane</keyword>
<feature type="transmembrane region" description="Helical" evidence="7">
    <location>
        <begin position="216"/>
        <end position="240"/>
    </location>
</feature>
<feature type="transmembrane region" description="Helical" evidence="7">
    <location>
        <begin position="356"/>
        <end position="373"/>
    </location>
</feature>
<keyword evidence="2" id="KW-0813">Transport</keyword>
<keyword evidence="4 7" id="KW-1133">Transmembrane helix</keyword>
<protein>
    <recommendedName>
        <fullName evidence="8">FAD-binding FR-type domain-containing protein</fullName>
    </recommendedName>
</protein>
<dbReference type="SFLD" id="SFLDS00052">
    <property type="entry name" value="Ferric_Reductase_Domain"/>
    <property type="match status" value="1"/>
</dbReference>
<dbReference type="PANTHER" id="PTHR32361">
    <property type="entry name" value="FERRIC/CUPRIC REDUCTASE TRANSMEMBRANE COMPONENT"/>
    <property type="match status" value="1"/>
</dbReference>
<sequence length="652" mass="72957">MDSSAMPSDFMTLLRKALRTSIQSSLEDAPLHTTEEFSPEDRERFKPIIDGIHFSMRFILTYQLVLIALLAAFTIRHWIGRLSAWEKRRRQDKETRHHDGDTPIAKAFDGKEDAIIGSRSVGSSSSSSTLRGDITPPQLILEGERTEQTPLLLKSQPPKPTLRWLVTSKVKAFLTYQPAPIPIVNKTLPSNGSSLAIIVFLGIQLFYIFFKTPLSFSMLFVSADRTSVLFVANLPWLYLFAAKNQPIKFLTGYSYESLNIIHRRLGEVMCLLALLHSAGMIGVWYTLLRLSGMTLVDFILKRMILLGIGAFVAYELIYFTSLGSFRQRWYELFLGLHVVLQVIALVLVWFHHPRSRIYVGVALGIFLIDRLLYRMCAKMFTTRALLGVKEDGRTVVLCAAIPLEPSCNSFSSFFGACDITGGWKATEHVFLTVPSLARKHIFQAHPFTIASKAPQAEQIGANLELIIRAQDGFSADLLSYARRHKSVDVRLDGPYGSQSAVQMLQESDHAVIIAGGSGIAVAWPLISTLLDVRAKSDPENQYTSRKWGETLFIWVVRERSHLAWLGREKLADLEAAGVKCWVPPPTANNGHPDIRGFIDEWVISLDGTHGRDKKFGVVASGPDGLNRTVRNACAALVREGRNVNVEIEKFGW</sequence>
<dbReference type="GO" id="GO:0006879">
    <property type="term" value="P:intracellular iron ion homeostasis"/>
    <property type="evidence" value="ECO:0007669"/>
    <property type="project" value="TreeGrafter"/>
</dbReference>
<evidence type="ECO:0000256" key="7">
    <source>
        <dbReference type="SAM" id="Phobius"/>
    </source>
</evidence>
<dbReference type="InterPro" id="IPR017927">
    <property type="entry name" value="FAD-bd_FR_type"/>
</dbReference>
<dbReference type="SUPFAM" id="SSF52343">
    <property type="entry name" value="Ferredoxin reductase-like, C-terminal NADP-linked domain"/>
    <property type="match status" value="1"/>
</dbReference>
<evidence type="ECO:0000256" key="2">
    <source>
        <dbReference type="ARBA" id="ARBA00022448"/>
    </source>
</evidence>
<evidence type="ECO:0000256" key="1">
    <source>
        <dbReference type="ARBA" id="ARBA00004141"/>
    </source>
</evidence>
<dbReference type="InterPro" id="IPR013130">
    <property type="entry name" value="Fe3_Rdtase_TM_dom"/>
</dbReference>
<feature type="transmembrane region" description="Helical" evidence="7">
    <location>
        <begin position="59"/>
        <end position="79"/>
    </location>
</feature>
<dbReference type="Proteomes" id="UP001166286">
    <property type="component" value="Unassembled WGS sequence"/>
</dbReference>
<evidence type="ECO:0000256" key="4">
    <source>
        <dbReference type="ARBA" id="ARBA00022989"/>
    </source>
</evidence>
<name>A0AA39V623_9LECA</name>
<dbReference type="Gene3D" id="3.40.50.80">
    <property type="entry name" value="Nucleotide-binding domain of ferredoxin-NADP reductase (FNR) module"/>
    <property type="match status" value="1"/>
</dbReference>
<organism evidence="9 10">
    <name type="scientific">Cladonia borealis</name>
    <dbReference type="NCBI Taxonomy" id="184061"/>
    <lineage>
        <taxon>Eukaryota</taxon>
        <taxon>Fungi</taxon>
        <taxon>Dikarya</taxon>
        <taxon>Ascomycota</taxon>
        <taxon>Pezizomycotina</taxon>
        <taxon>Lecanoromycetes</taxon>
        <taxon>OSLEUM clade</taxon>
        <taxon>Lecanoromycetidae</taxon>
        <taxon>Lecanorales</taxon>
        <taxon>Lecanorineae</taxon>
        <taxon>Cladoniaceae</taxon>
        <taxon>Cladonia</taxon>
    </lineage>
</organism>
<feature type="transmembrane region" description="Helical" evidence="7">
    <location>
        <begin position="329"/>
        <end position="350"/>
    </location>
</feature>
<dbReference type="GO" id="GO:0015677">
    <property type="term" value="P:copper ion import"/>
    <property type="evidence" value="ECO:0007669"/>
    <property type="project" value="TreeGrafter"/>
</dbReference>
<feature type="domain" description="FAD-binding FR-type" evidence="8">
    <location>
        <begin position="372"/>
        <end position="501"/>
    </location>
</feature>
<dbReference type="PROSITE" id="PS51384">
    <property type="entry name" value="FAD_FR"/>
    <property type="match status" value="1"/>
</dbReference>
<comment type="subcellular location">
    <subcellularLocation>
        <location evidence="1">Membrane</location>
        <topology evidence="1">Multi-pass membrane protein</topology>
    </subcellularLocation>
</comment>
<feature type="transmembrane region" description="Helical" evidence="7">
    <location>
        <begin position="268"/>
        <end position="287"/>
    </location>
</feature>
<dbReference type="InterPro" id="IPR039261">
    <property type="entry name" value="FNR_nucleotide-bd"/>
</dbReference>
<evidence type="ECO:0000256" key="6">
    <source>
        <dbReference type="ARBA" id="ARBA00023136"/>
    </source>
</evidence>
<feature type="transmembrane region" description="Helical" evidence="7">
    <location>
        <begin position="299"/>
        <end position="317"/>
    </location>
</feature>
<dbReference type="Pfam" id="PF08022">
    <property type="entry name" value="FAD_binding_8"/>
    <property type="match status" value="1"/>
</dbReference>
<dbReference type="GO" id="GO:0006826">
    <property type="term" value="P:iron ion transport"/>
    <property type="evidence" value="ECO:0007669"/>
    <property type="project" value="TreeGrafter"/>
</dbReference>
<proteinExistence type="predicted"/>
<accession>A0AA39V623</accession>
<dbReference type="CDD" id="cd06186">
    <property type="entry name" value="NOX_Duox_like_FAD_NADP"/>
    <property type="match status" value="1"/>
</dbReference>
<dbReference type="EMBL" id="JAFEKC020000008">
    <property type="protein sequence ID" value="KAK0513434.1"/>
    <property type="molecule type" value="Genomic_DNA"/>
</dbReference>
<dbReference type="GO" id="GO:0005886">
    <property type="term" value="C:plasma membrane"/>
    <property type="evidence" value="ECO:0007669"/>
    <property type="project" value="TreeGrafter"/>
</dbReference>
<dbReference type="SFLD" id="SFLDG01168">
    <property type="entry name" value="Ferric_reductase_subgroup_(FRE"/>
    <property type="match status" value="1"/>
</dbReference>
<keyword evidence="3 7" id="KW-0812">Transmembrane</keyword>
<gene>
    <name evidence="9" type="ORF">JMJ35_004420</name>
</gene>
<comment type="caution">
    <text evidence="9">The sequence shown here is derived from an EMBL/GenBank/DDBJ whole genome shotgun (WGS) entry which is preliminary data.</text>
</comment>
<feature type="transmembrane region" description="Helical" evidence="7">
    <location>
        <begin position="192"/>
        <end position="210"/>
    </location>
</feature>
<dbReference type="AlphaFoldDB" id="A0AA39V623"/>
<dbReference type="InterPro" id="IPR013112">
    <property type="entry name" value="FAD-bd_8"/>
</dbReference>
<keyword evidence="10" id="KW-1185">Reference proteome</keyword>
<evidence type="ECO:0000313" key="10">
    <source>
        <dbReference type="Proteomes" id="UP001166286"/>
    </source>
</evidence>
<dbReference type="InterPro" id="IPR051410">
    <property type="entry name" value="Ferric/Cupric_Reductase"/>
</dbReference>